<evidence type="ECO:0000313" key="1">
    <source>
        <dbReference type="EMBL" id="CAE2311981.1"/>
    </source>
</evidence>
<accession>A0A7S4L1A0</accession>
<reference evidence="1" key="1">
    <citation type="submission" date="2021-01" db="EMBL/GenBank/DDBJ databases">
        <authorList>
            <person name="Corre E."/>
            <person name="Pelletier E."/>
            <person name="Niang G."/>
            <person name="Scheremetjew M."/>
            <person name="Finn R."/>
            <person name="Kale V."/>
            <person name="Holt S."/>
            <person name="Cochrane G."/>
            <person name="Meng A."/>
            <person name="Brown T."/>
            <person name="Cohen L."/>
        </authorList>
    </citation>
    <scope>NUCLEOTIDE SEQUENCE</scope>
    <source>
        <strain evidence="1">SoJaBio B1-5/56/2</strain>
    </source>
</reference>
<sequence>MLSSFLFLTVEADITVPIYQWQQKLMDIVLMDISTQGLNELSAHSRTDHCDLHGRIFLEGLVTHIHMNRRPYGNFIITALPPTTTHIELTICKQTFQFNTHALPPRLQVLVLSTNNIYGTLNCGCLPVKLEVLNVMQNRLTGTIDLTSLPRPIKTFFVSHNCFHQHTVWYDNLPENLKAIGLIGGGSFDAYWFTEIRAVFPDNTVKDKHIFVFVKPKRIF</sequence>
<protein>
    <submittedName>
        <fullName evidence="1">Uncharacterized protein</fullName>
    </submittedName>
</protein>
<dbReference type="AlphaFoldDB" id="A0A7S4L1A0"/>
<name>A0A7S4L1A0_9EUKA</name>
<organism evidence="1">
    <name type="scientific">Paramoeba aestuarina</name>
    <dbReference type="NCBI Taxonomy" id="180227"/>
    <lineage>
        <taxon>Eukaryota</taxon>
        <taxon>Amoebozoa</taxon>
        <taxon>Discosea</taxon>
        <taxon>Flabellinia</taxon>
        <taxon>Dactylopodida</taxon>
        <taxon>Paramoebidae</taxon>
        <taxon>Paramoeba</taxon>
    </lineage>
</organism>
<dbReference type="EMBL" id="HBKR01021944">
    <property type="protein sequence ID" value="CAE2311981.1"/>
    <property type="molecule type" value="Transcribed_RNA"/>
</dbReference>
<dbReference type="Gene3D" id="3.80.10.10">
    <property type="entry name" value="Ribonuclease Inhibitor"/>
    <property type="match status" value="1"/>
</dbReference>
<gene>
    <name evidence="1" type="ORF">NAES01612_LOCUS14285</name>
</gene>
<dbReference type="SUPFAM" id="SSF52058">
    <property type="entry name" value="L domain-like"/>
    <property type="match status" value="1"/>
</dbReference>
<proteinExistence type="predicted"/>
<dbReference type="InterPro" id="IPR032675">
    <property type="entry name" value="LRR_dom_sf"/>
</dbReference>